<evidence type="ECO:0008006" key="4">
    <source>
        <dbReference type="Google" id="ProtNLM"/>
    </source>
</evidence>
<comment type="caution">
    <text evidence="2">The sequence shown here is derived from an EMBL/GenBank/DDBJ whole genome shotgun (WGS) entry which is preliminary data.</text>
</comment>
<dbReference type="OrthoDB" id="6213366at2759"/>
<feature type="chain" id="PRO_5015698985" description="Ig-like domain-containing protein" evidence="1">
    <location>
        <begin position="26"/>
        <end position="260"/>
    </location>
</feature>
<sequence length="260" mass="29161">MIPLNVFRGTFTIVVLLIACVPANCDSSVKCHTPEATLSKEASLTCYFPEDISVSKKDFTVYHYVKHGLPDSVVDCFWVRGTLQCLVRDGFKFDKVVTDHMTVQIPHAVEKHSGKYTCQMSGNAASDIAPCHLHLKKDTTVKCHISKEQTLFCHFPEDISQTKKNFTVHRHADHHDPGLPPNKSSERINDHPIFSGHSSGGDPWSMQKAILLVILVFHIYLVQELILVHQQTRTEIALGDKTLGLIKAKEARFDPRCFGS</sequence>
<evidence type="ECO:0000313" key="3">
    <source>
        <dbReference type="Proteomes" id="UP000245119"/>
    </source>
</evidence>
<dbReference type="AlphaFoldDB" id="A0A2T7P0L5"/>
<keyword evidence="1" id="KW-0732">Signal</keyword>
<accession>A0A2T7P0L5</accession>
<organism evidence="2 3">
    <name type="scientific">Pomacea canaliculata</name>
    <name type="common">Golden apple snail</name>
    <dbReference type="NCBI Taxonomy" id="400727"/>
    <lineage>
        <taxon>Eukaryota</taxon>
        <taxon>Metazoa</taxon>
        <taxon>Spiralia</taxon>
        <taxon>Lophotrochozoa</taxon>
        <taxon>Mollusca</taxon>
        <taxon>Gastropoda</taxon>
        <taxon>Caenogastropoda</taxon>
        <taxon>Architaenioglossa</taxon>
        <taxon>Ampullarioidea</taxon>
        <taxon>Ampullariidae</taxon>
        <taxon>Pomacea</taxon>
    </lineage>
</organism>
<proteinExistence type="predicted"/>
<dbReference type="SUPFAM" id="SSF48726">
    <property type="entry name" value="Immunoglobulin"/>
    <property type="match status" value="1"/>
</dbReference>
<evidence type="ECO:0000313" key="2">
    <source>
        <dbReference type="EMBL" id="PVD26961.1"/>
    </source>
</evidence>
<keyword evidence="3" id="KW-1185">Reference proteome</keyword>
<protein>
    <recommendedName>
        <fullName evidence="4">Ig-like domain-containing protein</fullName>
    </recommendedName>
</protein>
<dbReference type="EMBL" id="PZQS01000007">
    <property type="protein sequence ID" value="PVD26961.1"/>
    <property type="molecule type" value="Genomic_DNA"/>
</dbReference>
<gene>
    <name evidence="2" type="ORF">C0Q70_12110</name>
</gene>
<name>A0A2T7P0L5_POMCA</name>
<dbReference type="Proteomes" id="UP000245119">
    <property type="component" value="Linkage Group LG7"/>
</dbReference>
<feature type="signal peptide" evidence="1">
    <location>
        <begin position="1"/>
        <end position="25"/>
    </location>
</feature>
<evidence type="ECO:0000256" key="1">
    <source>
        <dbReference type="SAM" id="SignalP"/>
    </source>
</evidence>
<dbReference type="InterPro" id="IPR036179">
    <property type="entry name" value="Ig-like_dom_sf"/>
</dbReference>
<reference evidence="2 3" key="1">
    <citation type="submission" date="2018-04" db="EMBL/GenBank/DDBJ databases">
        <title>The genome of golden apple snail Pomacea canaliculata provides insight into stress tolerance and invasive adaptation.</title>
        <authorList>
            <person name="Liu C."/>
            <person name="Liu B."/>
            <person name="Ren Y."/>
            <person name="Zhang Y."/>
            <person name="Wang H."/>
            <person name="Li S."/>
            <person name="Jiang F."/>
            <person name="Yin L."/>
            <person name="Zhang G."/>
            <person name="Qian W."/>
            <person name="Fan W."/>
        </authorList>
    </citation>
    <scope>NUCLEOTIDE SEQUENCE [LARGE SCALE GENOMIC DNA]</scope>
    <source>
        <strain evidence="2">SZHN2017</strain>
        <tissue evidence="2">Muscle</tissue>
    </source>
</reference>